<organism evidence="3 4">
    <name type="scientific">Limosilactobacillus fastidiosus</name>
    <dbReference type="NCBI Taxonomy" id="2759855"/>
    <lineage>
        <taxon>Bacteria</taxon>
        <taxon>Bacillati</taxon>
        <taxon>Bacillota</taxon>
        <taxon>Bacilli</taxon>
        <taxon>Lactobacillales</taxon>
        <taxon>Lactobacillaceae</taxon>
        <taxon>Limosilactobacillus</taxon>
    </lineage>
</organism>
<keyword evidence="1" id="KW-0472">Membrane</keyword>
<dbReference type="InterPro" id="IPR002656">
    <property type="entry name" value="Acyl_transf_3_dom"/>
</dbReference>
<feature type="domain" description="Acyltransferase 3" evidence="2">
    <location>
        <begin position="11"/>
        <end position="344"/>
    </location>
</feature>
<evidence type="ECO:0000313" key="4">
    <source>
        <dbReference type="Proteomes" id="UP000544052"/>
    </source>
</evidence>
<name>A0ABR6E8I9_9LACO</name>
<evidence type="ECO:0000259" key="2">
    <source>
        <dbReference type="Pfam" id="PF01757"/>
    </source>
</evidence>
<dbReference type="Pfam" id="PF01757">
    <property type="entry name" value="Acyl_transf_3"/>
    <property type="match status" value="1"/>
</dbReference>
<keyword evidence="1" id="KW-1133">Transmembrane helix</keyword>
<proteinExistence type="predicted"/>
<comment type="caution">
    <text evidence="3">The sequence shown here is derived from an EMBL/GenBank/DDBJ whole genome shotgun (WGS) entry which is preliminary data.</text>
</comment>
<keyword evidence="4" id="KW-1185">Reference proteome</keyword>
<feature type="transmembrane region" description="Helical" evidence="1">
    <location>
        <begin position="162"/>
        <end position="178"/>
    </location>
</feature>
<keyword evidence="3" id="KW-0808">Transferase</keyword>
<reference evidence="3 4" key="1">
    <citation type="submission" date="2020-07" db="EMBL/GenBank/DDBJ databases">
        <title>Description of Limosilactobacillus balticus sp. nov., Limosilactobacillus agrestis sp. nov., Limosilactobacillus albertensis sp. nov., Limosilactobacillus rudii sp. nov., Limosilactobacillus fastidiosus sp. nov., five novel Limosilactobacillus species isolated from the vertebrate gastrointestinal tract, and proposal of 6 subspecies of Limosilactobacillus reuteri adapted to the gastrointestinal tract of specific vertebrate hosts.</title>
        <authorList>
            <person name="Li F."/>
            <person name="Cheng C."/>
            <person name="Zheng J."/>
            <person name="Quevedo R.M."/>
            <person name="Li J."/>
            <person name="Roos S."/>
            <person name="Gaenzle M.G."/>
            <person name="Walter J."/>
        </authorList>
    </citation>
    <scope>NUCLEOTIDE SEQUENCE [LARGE SCALE GENOMIC DNA]</scope>
    <source>
        <strain evidence="3 4">WF-MO7-1</strain>
    </source>
</reference>
<feature type="transmembrane region" description="Helical" evidence="1">
    <location>
        <begin position="131"/>
        <end position="150"/>
    </location>
</feature>
<feature type="transmembrane region" description="Helical" evidence="1">
    <location>
        <begin position="299"/>
        <end position="315"/>
    </location>
</feature>
<feature type="transmembrane region" description="Helical" evidence="1">
    <location>
        <begin position="327"/>
        <end position="349"/>
    </location>
</feature>
<gene>
    <name evidence="3" type="ORF">H5R64_07025</name>
</gene>
<keyword evidence="1" id="KW-0812">Transmembrane</keyword>
<dbReference type="RefSeq" id="WP_182583108.1">
    <property type="nucleotide sequence ID" value="NZ_JACIUZ010000041.1"/>
</dbReference>
<feature type="transmembrane region" description="Helical" evidence="1">
    <location>
        <begin position="198"/>
        <end position="215"/>
    </location>
</feature>
<sequence length="362" mass="43211">MKHLYPADVGDYAKTFAVLAVMLQSVLTVVMREATKSSQEFLFGGIYELVKYAAPMFIFGIMYSTIRTNPGATMMNYPLYMRNRWHILFVPSIWWTFTYLLLTPQLQQGRPYNNLGTFCWQFINGNAAQHLWYNVMMLQFIIITPLFWWIARWINNNIKRGWFTLALALIFQICWHLMYEFQVFHGPHDHDWYLLDRVFPSFFIFAIFGTLLWCFHEQLFPLLSKFWWLILICWGLLYGFVTRNFFAFGLPVKFANAPYYLPSMLFYNLTAILAVAAFHLHHIHSHSCWLGRCHHIADYAHRAYLSHVFWLYWIWQLGKDLWLAFNPLLLLIVIYLLTVTCSFTSAYGFHKLWFKLKNHNHP</sequence>
<feature type="transmembrane region" description="Helical" evidence="1">
    <location>
        <begin position="85"/>
        <end position="102"/>
    </location>
</feature>
<feature type="transmembrane region" description="Helical" evidence="1">
    <location>
        <begin position="259"/>
        <end position="278"/>
    </location>
</feature>
<dbReference type="GO" id="GO:0016746">
    <property type="term" value="F:acyltransferase activity"/>
    <property type="evidence" value="ECO:0007669"/>
    <property type="project" value="UniProtKB-KW"/>
</dbReference>
<feature type="transmembrane region" description="Helical" evidence="1">
    <location>
        <begin position="12"/>
        <end position="30"/>
    </location>
</feature>
<protein>
    <submittedName>
        <fullName evidence="3">Acyltransferase</fullName>
    </submittedName>
</protein>
<evidence type="ECO:0000313" key="3">
    <source>
        <dbReference type="EMBL" id="MBB1063509.1"/>
    </source>
</evidence>
<keyword evidence="3" id="KW-0012">Acyltransferase</keyword>
<dbReference type="EMBL" id="JACIUZ010000041">
    <property type="protein sequence ID" value="MBB1063509.1"/>
    <property type="molecule type" value="Genomic_DNA"/>
</dbReference>
<evidence type="ECO:0000256" key="1">
    <source>
        <dbReference type="SAM" id="Phobius"/>
    </source>
</evidence>
<feature type="transmembrane region" description="Helical" evidence="1">
    <location>
        <begin position="42"/>
        <end position="64"/>
    </location>
</feature>
<accession>A0ABR6E8I9</accession>
<feature type="transmembrane region" description="Helical" evidence="1">
    <location>
        <begin position="227"/>
        <end position="247"/>
    </location>
</feature>
<dbReference type="Proteomes" id="UP000544052">
    <property type="component" value="Unassembled WGS sequence"/>
</dbReference>